<evidence type="ECO:0000313" key="7">
    <source>
        <dbReference type="EMBL" id="MBU7597137.1"/>
    </source>
</evidence>
<evidence type="ECO:0000256" key="6">
    <source>
        <dbReference type="SAM" id="Phobius"/>
    </source>
</evidence>
<evidence type="ECO:0000313" key="8">
    <source>
        <dbReference type="Proteomes" id="UP000694501"/>
    </source>
</evidence>
<evidence type="ECO:0000256" key="3">
    <source>
        <dbReference type="ARBA" id="ARBA00022989"/>
    </source>
</evidence>
<dbReference type="GO" id="GO:0016020">
    <property type="term" value="C:membrane"/>
    <property type="evidence" value="ECO:0007669"/>
    <property type="project" value="UniProtKB-SubCell"/>
</dbReference>
<evidence type="ECO:0000256" key="4">
    <source>
        <dbReference type="ARBA" id="ARBA00023136"/>
    </source>
</evidence>
<dbReference type="RefSeq" id="WP_211042372.1">
    <property type="nucleotide sequence ID" value="NZ_JAELVF020000001.1"/>
</dbReference>
<feature type="transmembrane region" description="Helical" evidence="6">
    <location>
        <begin position="274"/>
        <end position="295"/>
    </location>
</feature>
<feature type="region of interest" description="Disordered" evidence="5">
    <location>
        <begin position="1"/>
        <end position="23"/>
    </location>
</feature>
<keyword evidence="2 6" id="KW-0812">Transmembrane</keyword>
<comment type="subcellular location">
    <subcellularLocation>
        <location evidence="1">Membrane</location>
        <topology evidence="1">Multi-pass membrane protein</topology>
    </subcellularLocation>
</comment>
<gene>
    <name evidence="7" type="ORF">JGS22_005685</name>
</gene>
<accession>A0A949JBS2</accession>
<name>A0A949JBS2_9ACTN</name>
<dbReference type="InterPro" id="IPR044878">
    <property type="entry name" value="UbiA_sf"/>
</dbReference>
<keyword evidence="3 6" id="KW-1133">Transmembrane helix</keyword>
<evidence type="ECO:0000256" key="5">
    <source>
        <dbReference type="SAM" id="MobiDB-lite"/>
    </source>
</evidence>
<feature type="transmembrane region" description="Helical" evidence="6">
    <location>
        <begin position="180"/>
        <end position="201"/>
    </location>
</feature>
<dbReference type="InterPro" id="IPR000537">
    <property type="entry name" value="UbiA_prenyltransferase"/>
</dbReference>
<sequence>MDPHPLPPRPPAPTASQPAAAARRTGALPTALLRCSHPGAVLAVTVLTTVLAATGDHPARSSALVAAAVLSGQLSVGWSNDAHDAARDTAADRADKPVVAGDITARTLWTAAGTALAVCAVLSLACGTLAGTVHLLGVAGAWLYNLRLKSTVLSWLPYAVGFAALPAFVALAEPGGTTSAWWAVTAGALLGVAAHLADVLPDLRQDLAAGVRGLPQRMGARTTRALLPVPLVAATAVLAFGPPDVPGAAAVLAPPAAVALALGGLALGRRVRHAPFAGAVGVAVLAVGLLVTSGAGTG</sequence>
<evidence type="ECO:0000256" key="2">
    <source>
        <dbReference type="ARBA" id="ARBA00022692"/>
    </source>
</evidence>
<feature type="transmembrane region" description="Helical" evidence="6">
    <location>
        <begin position="115"/>
        <end position="143"/>
    </location>
</feature>
<dbReference type="Proteomes" id="UP000694501">
    <property type="component" value="Unassembled WGS sequence"/>
</dbReference>
<feature type="compositionally biased region" description="Low complexity" evidence="5">
    <location>
        <begin position="14"/>
        <end position="23"/>
    </location>
</feature>
<dbReference type="Gene3D" id="1.10.357.140">
    <property type="entry name" value="UbiA prenyltransferase"/>
    <property type="match status" value="1"/>
</dbReference>
<keyword evidence="8" id="KW-1185">Reference proteome</keyword>
<dbReference type="AlphaFoldDB" id="A0A949JBS2"/>
<feature type="transmembrane region" description="Helical" evidence="6">
    <location>
        <begin position="247"/>
        <end position="267"/>
    </location>
</feature>
<comment type="caution">
    <text evidence="7">The sequence shown here is derived from an EMBL/GenBank/DDBJ whole genome shotgun (WGS) entry which is preliminary data.</text>
</comment>
<keyword evidence="4 6" id="KW-0472">Membrane</keyword>
<protein>
    <submittedName>
        <fullName evidence="7">UbiA family prenyltransferase</fullName>
    </submittedName>
</protein>
<evidence type="ECO:0000256" key="1">
    <source>
        <dbReference type="ARBA" id="ARBA00004141"/>
    </source>
</evidence>
<feature type="transmembrane region" description="Helical" evidence="6">
    <location>
        <begin position="155"/>
        <end position="174"/>
    </location>
</feature>
<dbReference type="GO" id="GO:0016765">
    <property type="term" value="F:transferase activity, transferring alkyl or aryl (other than methyl) groups"/>
    <property type="evidence" value="ECO:0007669"/>
    <property type="project" value="InterPro"/>
</dbReference>
<organism evidence="7 8">
    <name type="scientific">Streptomyces tardus</name>
    <dbReference type="NCBI Taxonomy" id="2780544"/>
    <lineage>
        <taxon>Bacteria</taxon>
        <taxon>Bacillati</taxon>
        <taxon>Actinomycetota</taxon>
        <taxon>Actinomycetes</taxon>
        <taxon>Kitasatosporales</taxon>
        <taxon>Streptomycetaceae</taxon>
        <taxon>Streptomyces</taxon>
    </lineage>
</organism>
<dbReference type="Pfam" id="PF01040">
    <property type="entry name" value="UbiA"/>
    <property type="match status" value="1"/>
</dbReference>
<dbReference type="EMBL" id="JAELVF020000001">
    <property type="protein sequence ID" value="MBU7597137.1"/>
    <property type="molecule type" value="Genomic_DNA"/>
</dbReference>
<proteinExistence type="predicted"/>
<reference evidence="7" key="1">
    <citation type="submission" date="2021-06" db="EMBL/GenBank/DDBJ databases">
        <title>Sequencing of actinobacteria type strains.</title>
        <authorList>
            <person name="Nguyen G.-S."/>
            <person name="Wentzel A."/>
        </authorList>
    </citation>
    <scope>NUCLEOTIDE SEQUENCE</scope>
    <source>
        <strain evidence="7">P38-E01</strain>
    </source>
</reference>
<feature type="compositionally biased region" description="Pro residues" evidence="5">
    <location>
        <begin position="1"/>
        <end position="13"/>
    </location>
</feature>